<dbReference type="AlphaFoldDB" id="A0A5Q0TKZ9"/>
<evidence type="ECO:0000313" key="2">
    <source>
        <dbReference type="EMBL" id="QGA66129.1"/>
    </source>
</evidence>
<evidence type="ECO:0000256" key="1">
    <source>
        <dbReference type="SAM" id="SignalP"/>
    </source>
</evidence>
<reference evidence="2 3" key="1">
    <citation type="submission" date="2019-10" db="EMBL/GenBank/DDBJ databases">
        <title>Vibrio sp. nov., isolated from Coralline algae surface.</title>
        <authorList>
            <person name="Geng Y."/>
            <person name="Zhang X."/>
        </authorList>
    </citation>
    <scope>NUCLEOTIDE SEQUENCE [LARGE SCALE GENOMIC DNA]</scope>
    <source>
        <strain evidence="2 3">SM1977</strain>
    </source>
</reference>
<name>A0A5Q0TKZ9_9VIBR</name>
<feature type="signal peptide" evidence="1">
    <location>
        <begin position="1"/>
        <end position="21"/>
    </location>
</feature>
<proteinExistence type="predicted"/>
<feature type="chain" id="PRO_5024275932" evidence="1">
    <location>
        <begin position="22"/>
        <end position="203"/>
    </location>
</feature>
<gene>
    <name evidence="2" type="ORF">GFB47_11695</name>
</gene>
<keyword evidence="1" id="KW-0732">Signal</keyword>
<accession>A0A5Q0TKZ9</accession>
<dbReference type="InterPro" id="IPR038696">
    <property type="entry name" value="IalB_sf"/>
</dbReference>
<dbReference type="Gene3D" id="2.60.40.1880">
    <property type="entry name" value="Invasion associated locus B (IalB) protein"/>
    <property type="match status" value="1"/>
</dbReference>
<dbReference type="Proteomes" id="UP000348942">
    <property type="component" value="Chromosome 2"/>
</dbReference>
<sequence>MKLKMKVWSIALVLISQCASANWLNSDNTDAITEGRTISVFSYKYKQDETIGLRCDVSAEGEEALITFDADSVLGVPNTQVDMFVKVDDNKPIKFRGRLYSNSYTSGFVRANDKTESQFNKLVAQMTSGNKAIVKIQNDRRSEIVNFNVSLSGFTAKSKKVLSVCKLNSKAIEISAEDKVRLKEINIELEKLGSEKDSILSKY</sequence>
<evidence type="ECO:0000313" key="3">
    <source>
        <dbReference type="Proteomes" id="UP000348942"/>
    </source>
</evidence>
<dbReference type="RefSeq" id="WP_153448266.1">
    <property type="nucleotide sequence ID" value="NZ_CP045700.1"/>
</dbReference>
<dbReference type="EMBL" id="CP045700">
    <property type="protein sequence ID" value="QGA66129.1"/>
    <property type="molecule type" value="Genomic_DNA"/>
</dbReference>
<organism evidence="2 3">
    <name type="scientific">Vibrio algicola</name>
    <dbReference type="NCBI Taxonomy" id="2662262"/>
    <lineage>
        <taxon>Bacteria</taxon>
        <taxon>Pseudomonadati</taxon>
        <taxon>Pseudomonadota</taxon>
        <taxon>Gammaproteobacteria</taxon>
        <taxon>Vibrionales</taxon>
        <taxon>Vibrionaceae</taxon>
        <taxon>Vibrio</taxon>
    </lineage>
</organism>
<protein>
    <submittedName>
        <fullName evidence="2">Uncharacterized protein</fullName>
    </submittedName>
</protein>
<keyword evidence="3" id="KW-1185">Reference proteome</keyword>